<evidence type="ECO:0000259" key="2">
    <source>
        <dbReference type="Pfam" id="PF00646"/>
    </source>
</evidence>
<dbReference type="InterPro" id="IPR001810">
    <property type="entry name" value="F-box_dom"/>
</dbReference>
<sequence>MDRPVMEEEQNAKKRRLPPMPTEQSLTAGGAGGDGGGEAGVDRISDLPDVILGSIVSLLPTKDAARTQAIATRWRHIWLAAPLNLDHADLPPGVVSHIILAPEGPGRGFCLRPNQAWAWPNLFNFWLRSAALDKLQELELWDGLSRPVQALIRGEPFSTVVIRLLPPPASTFRCSATLRVASFCKCNLVDSTFSVDDALRFPQLRQLGLDQVKILEPSLHAMISGSLVLEFLLLNRNFGFARARINSNSLRSIGVCGKPWLQELILENAPCLERLINLHPRMDIRISVTSAPKLETLGFLSHFSRFVFGGTSIQNGRVVSLSTAVPSVKILAISNQIIDVDMVIDLLKCFPCLEKLYMKNYVSKASDQWKHRDVIKYLDIRLKTVVLELNEFMDSHVDVASFFILNAKEFNEAWG</sequence>
<keyword evidence="5" id="KW-1185">Reference proteome</keyword>
<dbReference type="SUPFAM" id="SSF81383">
    <property type="entry name" value="F-box domain"/>
    <property type="match status" value="1"/>
</dbReference>
<feature type="domain" description="F-box/LRR-repeat protein 15/At3g58940/PEG3-like LRR" evidence="3">
    <location>
        <begin position="126"/>
        <end position="357"/>
    </location>
</feature>
<dbReference type="EMBL" id="RWGY01000009">
    <property type="protein sequence ID" value="TVU34509.1"/>
    <property type="molecule type" value="Genomic_DNA"/>
</dbReference>
<protein>
    <recommendedName>
        <fullName evidence="6">F-box domain-containing protein</fullName>
    </recommendedName>
</protein>
<dbReference type="CDD" id="cd22160">
    <property type="entry name" value="F-box_AtFBL13-like"/>
    <property type="match status" value="1"/>
</dbReference>
<reference evidence="4 5" key="1">
    <citation type="journal article" date="2019" name="Sci. Rep.">
        <title>A high-quality genome of Eragrostis curvula grass provides insights into Poaceae evolution and supports new strategies to enhance forage quality.</title>
        <authorList>
            <person name="Carballo J."/>
            <person name="Santos B.A.C.M."/>
            <person name="Zappacosta D."/>
            <person name="Garbus I."/>
            <person name="Selva J.P."/>
            <person name="Gallo C.A."/>
            <person name="Diaz A."/>
            <person name="Albertini E."/>
            <person name="Caccamo M."/>
            <person name="Echenique V."/>
        </authorList>
    </citation>
    <scope>NUCLEOTIDE SEQUENCE [LARGE SCALE GENOMIC DNA]</scope>
    <source>
        <strain evidence="5">cv. Victoria</strain>
        <tissue evidence="4">Leaf</tissue>
    </source>
</reference>
<dbReference type="PANTHER" id="PTHR32141">
    <property type="match status" value="1"/>
</dbReference>
<dbReference type="InterPro" id="IPR055302">
    <property type="entry name" value="F-box_dom-containing"/>
</dbReference>
<comment type="caution">
    <text evidence="4">The sequence shown here is derived from an EMBL/GenBank/DDBJ whole genome shotgun (WGS) entry which is preliminary data.</text>
</comment>
<dbReference type="SUPFAM" id="SSF52047">
    <property type="entry name" value="RNI-like"/>
    <property type="match status" value="1"/>
</dbReference>
<dbReference type="InterPro" id="IPR032675">
    <property type="entry name" value="LRR_dom_sf"/>
</dbReference>
<dbReference type="Gramene" id="TVU34509">
    <property type="protein sequence ID" value="TVU34509"/>
    <property type="gene ID" value="EJB05_16344"/>
</dbReference>
<feature type="non-terminal residue" evidence="4">
    <location>
        <position position="1"/>
    </location>
</feature>
<dbReference type="InterPro" id="IPR053781">
    <property type="entry name" value="F-box_AtFBL13-like"/>
</dbReference>
<feature type="domain" description="F-box" evidence="2">
    <location>
        <begin position="44"/>
        <end position="79"/>
    </location>
</feature>
<evidence type="ECO:0008006" key="6">
    <source>
        <dbReference type="Google" id="ProtNLM"/>
    </source>
</evidence>
<dbReference type="InterPro" id="IPR055411">
    <property type="entry name" value="LRR_FXL15/At3g58940/PEG3-like"/>
</dbReference>
<dbReference type="Pfam" id="PF24758">
    <property type="entry name" value="LRR_At5g56370"/>
    <property type="match status" value="1"/>
</dbReference>
<accession>A0A5J9VEF2</accession>
<dbReference type="InterPro" id="IPR036047">
    <property type="entry name" value="F-box-like_dom_sf"/>
</dbReference>
<dbReference type="PANTHER" id="PTHR32141:SF123">
    <property type="entry name" value="F-BOX DOMAIN-CONTAINING PROTEIN"/>
    <property type="match status" value="1"/>
</dbReference>
<dbReference type="Proteomes" id="UP000324897">
    <property type="component" value="Unassembled WGS sequence"/>
</dbReference>
<feature type="compositionally biased region" description="Basic and acidic residues" evidence="1">
    <location>
        <begin position="1"/>
        <end position="12"/>
    </location>
</feature>
<dbReference type="AlphaFoldDB" id="A0A5J9VEF2"/>
<evidence type="ECO:0000313" key="5">
    <source>
        <dbReference type="Proteomes" id="UP000324897"/>
    </source>
</evidence>
<evidence type="ECO:0000259" key="3">
    <source>
        <dbReference type="Pfam" id="PF24758"/>
    </source>
</evidence>
<dbReference type="Gene3D" id="3.80.10.10">
    <property type="entry name" value="Ribonuclease Inhibitor"/>
    <property type="match status" value="1"/>
</dbReference>
<name>A0A5J9VEF2_9POAL</name>
<organism evidence="4 5">
    <name type="scientific">Eragrostis curvula</name>
    <name type="common">weeping love grass</name>
    <dbReference type="NCBI Taxonomy" id="38414"/>
    <lineage>
        <taxon>Eukaryota</taxon>
        <taxon>Viridiplantae</taxon>
        <taxon>Streptophyta</taxon>
        <taxon>Embryophyta</taxon>
        <taxon>Tracheophyta</taxon>
        <taxon>Spermatophyta</taxon>
        <taxon>Magnoliopsida</taxon>
        <taxon>Liliopsida</taxon>
        <taxon>Poales</taxon>
        <taxon>Poaceae</taxon>
        <taxon>PACMAD clade</taxon>
        <taxon>Chloridoideae</taxon>
        <taxon>Eragrostideae</taxon>
        <taxon>Eragrostidinae</taxon>
        <taxon>Eragrostis</taxon>
    </lineage>
</organism>
<feature type="compositionally biased region" description="Gly residues" evidence="1">
    <location>
        <begin position="29"/>
        <end position="39"/>
    </location>
</feature>
<proteinExistence type="predicted"/>
<gene>
    <name evidence="4" type="ORF">EJB05_16344</name>
</gene>
<feature type="region of interest" description="Disordered" evidence="1">
    <location>
        <begin position="1"/>
        <end position="40"/>
    </location>
</feature>
<dbReference type="OrthoDB" id="1939276at2759"/>
<evidence type="ECO:0000313" key="4">
    <source>
        <dbReference type="EMBL" id="TVU34509.1"/>
    </source>
</evidence>
<evidence type="ECO:0000256" key="1">
    <source>
        <dbReference type="SAM" id="MobiDB-lite"/>
    </source>
</evidence>
<dbReference type="Pfam" id="PF00646">
    <property type="entry name" value="F-box"/>
    <property type="match status" value="1"/>
</dbReference>